<organism evidence="1 2">
    <name type="scientific">Chryseobacterium gleum ATCC 35910</name>
    <dbReference type="NCBI Taxonomy" id="525257"/>
    <lineage>
        <taxon>Bacteria</taxon>
        <taxon>Pseudomonadati</taxon>
        <taxon>Bacteroidota</taxon>
        <taxon>Flavobacteriia</taxon>
        <taxon>Flavobacteriales</taxon>
        <taxon>Weeksellaceae</taxon>
        <taxon>Chryseobacterium group</taxon>
        <taxon>Chryseobacterium</taxon>
    </lineage>
</organism>
<gene>
    <name evidence="1" type="ORF">HMPREF0204_14769</name>
</gene>
<name>A0ABN0ARM5_CHRGE</name>
<keyword evidence="2" id="KW-1185">Reference proteome</keyword>
<protein>
    <recommendedName>
        <fullName evidence="3">Bacteriocin-type signal sequence</fullName>
    </recommendedName>
</protein>
<evidence type="ECO:0008006" key="3">
    <source>
        <dbReference type="Google" id="ProtNLM"/>
    </source>
</evidence>
<dbReference type="EMBL" id="ACKQ02000007">
    <property type="protein sequence ID" value="EFK35700.1"/>
    <property type="molecule type" value="Genomic_DNA"/>
</dbReference>
<evidence type="ECO:0000313" key="2">
    <source>
        <dbReference type="Proteomes" id="UP000002969"/>
    </source>
</evidence>
<dbReference type="Proteomes" id="UP000002969">
    <property type="component" value="Unassembled WGS sequence"/>
</dbReference>
<accession>A0ABN0ARM5</accession>
<sequence>MKKSHLKRLNRQEQKGIIGGAIKKCGDDSDCGPYNCCVNSVCTFIPTSECGPI</sequence>
<reference evidence="1" key="1">
    <citation type="submission" date="2010-06" db="EMBL/GenBank/DDBJ databases">
        <authorList>
            <person name="Muzny D."/>
            <person name="Qin X."/>
            <person name="Buhay C."/>
            <person name="Dugan-Rocha S."/>
            <person name="Ding Y."/>
            <person name="Chen G."/>
            <person name="Hawes A."/>
            <person name="Holder M."/>
            <person name="Jhangiani S."/>
            <person name="Johnson A."/>
            <person name="Khan Z."/>
            <person name="Li Z."/>
            <person name="Liu W."/>
            <person name="Liu X."/>
            <person name="Perez L."/>
            <person name="Shen H."/>
            <person name="Wang Q."/>
            <person name="Watt J."/>
            <person name="Xi L."/>
            <person name="Xin Y."/>
            <person name="Zhou J."/>
            <person name="Deng J."/>
            <person name="Jiang H."/>
            <person name="Liu Y."/>
            <person name="Qu J."/>
            <person name="Song X.-Z."/>
            <person name="Zhang L."/>
            <person name="Villasana D."/>
            <person name="Johnson A."/>
            <person name="Liu J."/>
            <person name="Liyanage D."/>
            <person name="Lorensuhewa L."/>
            <person name="Robinson T."/>
            <person name="Song A."/>
            <person name="Song B.-B."/>
            <person name="Dinh H."/>
            <person name="Thornton R."/>
            <person name="Coyle M."/>
            <person name="Francisco L."/>
            <person name="Jackson L."/>
            <person name="Javaid M."/>
            <person name="Korchina V."/>
            <person name="Kovar C."/>
            <person name="Mata R."/>
            <person name="Mathew T."/>
            <person name="Ngo R."/>
            <person name="Nguyen L."/>
            <person name="Nguyen N."/>
            <person name="Okwuonu G."/>
            <person name="Ongeri F."/>
            <person name="Pham C."/>
            <person name="Simmons D."/>
            <person name="Wilczek-Boney K."/>
            <person name="Hale W."/>
            <person name="Jakkamsetti A."/>
            <person name="Pham P."/>
            <person name="Ruth R."/>
            <person name="San Lucas F."/>
            <person name="Warren J."/>
            <person name="Zhang J."/>
            <person name="Zhao Z."/>
            <person name="Zhou C."/>
            <person name="Zhu D."/>
            <person name="Lee S."/>
            <person name="Bess C."/>
            <person name="Blankenburg K."/>
            <person name="Forbes L."/>
            <person name="Fu Q."/>
            <person name="Gubbala S."/>
            <person name="Hirani K."/>
            <person name="Jayaseelan J.C."/>
            <person name="Lara F."/>
            <person name="Munidasa M."/>
            <person name="Palculict T."/>
            <person name="Patil S."/>
            <person name="Pu L.-L."/>
            <person name="Saada N."/>
            <person name="Tang L."/>
            <person name="Weissenberger G."/>
            <person name="Zhu Y."/>
            <person name="Hemphill L."/>
            <person name="Shang Y."/>
            <person name="Youmans B."/>
            <person name="Ayvaz T."/>
            <person name="Ross M."/>
            <person name="Santibanez J."/>
            <person name="Aqrawi P."/>
            <person name="Gross S."/>
            <person name="Joshi V."/>
            <person name="Fowler G."/>
            <person name="Nazareth L."/>
            <person name="Reid J."/>
            <person name="Worley K."/>
            <person name="Petrosino J."/>
            <person name="Highlander S."/>
            <person name="Gibbs R."/>
        </authorList>
    </citation>
    <scope>NUCLEOTIDE SEQUENCE [LARGE SCALE GENOMIC DNA]</scope>
    <source>
        <strain evidence="1">ATCC 35910</strain>
    </source>
</reference>
<comment type="caution">
    <text evidence="1">The sequence shown here is derived from an EMBL/GenBank/DDBJ whole genome shotgun (WGS) entry which is preliminary data.</text>
</comment>
<dbReference type="GeneID" id="93023081"/>
<dbReference type="RefSeq" id="WP_002980916.1">
    <property type="nucleotide sequence ID" value="NZ_GL379781.1"/>
</dbReference>
<proteinExistence type="predicted"/>
<evidence type="ECO:0000313" key="1">
    <source>
        <dbReference type="EMBL" id="EFK35700.1"/>
    </source>
</evidence>